<reference evidence="14 15" key="1">
    <citation type="submission" date="2024-04" db="EMBL/GenBank/DDBJ databases">
        <authorList>
            <consortium name="Genoscope - CEA"/>
            <person name="William W."/>
        </authorList>
    </citation>
    <scope>NUCLEOTIDE SEQUENCE [LARGE SCALE GENOMIC DNA]</scope>
</reference>
<dbReference type="PROSITE" id="PS50104">
    <property type="entry name" value="TIR"/>
    <property type="match status" value="1"/>
</dbReference>
<dbReference type="SMART" id="SM00255">
    <property type="entry name" value="TIR"/>
    <property type="match status" value="1"/>
</dbReference>
<dbReference type="SUPFAM" id="SSF52058">
    <property type="entry name" value="L domain-like"/>
    <property type="match status" value="2"/>
</dbReference>
<comment type="subcellular location">
    <subcellularLocation>
        <location evidence="1">Membrane</location>
        <topology evidence="1">Single-pass membrane protein</topology>
    </subcellularLocation>
</comment>
<evidence type="ECO:0000256" key="9">
    <source>
        <dbReference type="ARBA" id="ARBA00023170"/>
    </source>
</evidence>
<feature type="domain" description="TIR" evidence="13">
    <location>
        <begin position="802"/>
        <end position="943"/>
    </location>
</feature>
<evidence type="ECO:0000256" key="3">
    <source>
        <dbReference type="ARBA" id="ARBA00022614"/>
    </source>
</evidence>
<dbReference type="GO" id="GO:0038023">
    <property type="term" value="F:signaling receptor activity"/>
    <property type="evidence" value="ECO:0007669"/>
    <property type="project" value="TreeGrafter"/>
</dbReference>
<dbReference type="SUPFAM" id="SSF52200">
    <property type="entry name" value="Toll/Interleukin receptor TIR domain"/>
    <property type="match status" value="1"/>
</dbReference>
<organism evidence="14 15">
    <name type="scientific">Lymnaea stagnalis</name>
    <name type="common">Great pond snail</name>
    <name type="synonym">Helix stagnalis</name>
    <dbReference type="NCBI Taxonomy" id="6523"/>
    <lineage>
        <taxon>Eukaryota</taxon>
        <taxon>Metazoa</taxon>
        <taxon>Spiralia</taxon>
        <taxon>Lophotrochozoa</taxon>
        <taxon>Mollusca</taxon>
        <taxon>Gastropoda</taxon>
        <taxon>Heterobranchia</taxon>
        <taxon>Euthyneura</taxon>
        <taxon>Panpulmonata</taxon>
        <taxon>Hygrophila</taxon>
        <taxon>Lymnaeoidea</taxon>
        <taxon>Lymnaeidae</taxon>
        <taxon>Lymnaea</taxon>
    </lineage>
</organism>
<dbReference type="InterPro" id="IPR035897">
    <property type="entry name" value="Toll_tir_struct_dom_sf"/>
</dbReference>
<feature type="chain" id="PRO_5043629115" description="TIR domain-containing protein" evidence="12">
    <location>
        <begin position="21"/>
        <end position="1001"/>
    </location>
</feature>
<dbReference type="Gene3D" id="3.40.50.10140">
    <property type="entry name" value="Toll/interleukin-1 receptor homology (TIR) domain"/>
    <property type="match status" value="1"/>
</dbReference>
<evidence type="ECO:0000313" key="15">
    <source>
        <dbReference type="Proteomes" id="UP001497497"/>
    </source>
</evidence>
<keyword evidence="3" id="KW-0433">Leucine-rich repeat</keyword>
<evidence type="ECO:0000256" key="10">
    <source>
        <dbReference type="ARBA" id="ARBA00023180"/>
    </source>
</evidence>
<comment type="caution">
    <text evidence="14">The sequence shown here is derived from an EMBL/GenBank/DDBJ whole genome shotgun (WGS) entry which is preliminary data.</text>
</comment>
<gene>
    <name evidence="14" type="ORF">GSLYS_00012670001</name>
</gene>
<protein>
    <recommendedName>
        <fullName evidence="13">TIR domain-containing protein</fullName>
    </recommendedName>
</protein>
<dbReference type="Pfam" id="PF13855">
    <property type="entry name" value="LRR_8"/>
    <property type="match status" value="2"/>
</dbReference>
<keyword evidence="9" id="KW-0675">Receptor</keyword>
<comment type="similarity">
    <text evidence="2">Belongs to the Toll-like receptor family.</text>
</comment>
<dbReference type="InterPro" id="IPR032675">
    <property type="entry name" value="LRR_dom_sf"/>
</dbReference>
<evidence type="ECO:0000313" key="14">
    <source>
        <dbReference type="EMBL" id="CAL1538849.1"/>
    </source>
</evidence>
<dbReference type="PANTHER" id="PTHR24365:SF541">
    <property type="entry name" value="PROTEIN TOLL-RELATED"/>
    <property type="match status" value="1"/>
</dbReference>
<feature type="signal peptide" evidence="12">
    <location>
        <begin position="1"/>
        <end position="20"/>
    </location>
</feature>
<accession>A0AAV2HXC3</accession>
<evidence type="ECO:0000256" key="11">
    <source>
        <dbReference type="SAM" id="Phobius"/>
    </source>
</evidence>
<feature type="transmembrane region" description="Helical" evidence="11">
    <location>
        <begin position="751"/>
        <end position="773"/>
    </location>
</feature>
<evidence type="ECO:0000256" key="7">
    <source>
        <dbReference type="ARBA" id="ARBA00022989"/>
    </source>
</evidence>
<sequence>MFYLTCAIIVSSLIIPHATGATSKAIMTMRMEAGAQETEHAASPLRAEYLKKRMNRRFTPSYDHNGDVTLTAALDKNVSVTLSPNGSHDMKSEDRPLENSRVVNPERAYWSEFTCPKAQSCSGNDDDECLSRCNTTAKTCDCQGLRLTSVPCNLPEDTEKLHLGNNTIDALNDCVFDRYRSLMHLDLKKNRISKLSENCFAGLTALTELNMEDNILNLTEHTYPASVFLPLVSLQRLKINRNNKVNFGNFSYPDRALSQLKNLTVLFMDGLHDKIFGPGFSAMTSLVNLTLAGYLDGFCNLGALTNVTFANLKSLKMLNISNCHLNGSIIDRDAFRSLSNIEILDLHYNENIGLDNVEKITFGLKDSHLTFLDLSTTESRYSTGKLVNESHVRNLPATLEVLKVAGNSIEQVDTSVFSRLPQNLCHLDVGKNKLVFGRYLCYLPELKNLTSLYLDGEDFLYDIPTTFPFQDGSPLRYSSHRLRRFASRFSCNGTSTTSFSLPEKLTKIEMNNAGLEYRFSALNITPQNSIESLSFDRNYIPELIGPFIGLLSLTNFSISSSFVKYINSSFFANFPMLEFLFLNDNFLGGYFPEPSAESLFHDLNKLKVLEMTFNEIETLPKDLFKGLTSLTHLDLSSNRLRNFNVSISDMKNLTLLNLTSNSVRQLSSDVRRSIDDLLRGKVPIRVDLSDNPIDCTCNNIEFLEWLAAKTEVFGEYDNYRCLREDGSVLVVRDGYSSVLQVLRRECSSNRVLFVIILAATVLALAVIVGLVFYRYRWTIRYLYHAAYLSYQQRKGASSPGDYTYDVFISYAFPDERFVVESVTPELEKRGLKVHVHGRNFVAGNFIASNIVSAVSASRKTLVILTNSLLKSHWCNYEVQMANMESVYAGRPVLVFLLKENIPSHKLGCLISFIRNNTYMPYPQGDEIAERERNAFWDKLNNPPPHTHTQFVHHLRHRCPLQNHQIYSQFSGILACVQINNNNTNKHTNKQKYCLRLGLKVV</sequence>
<keyword evidence="15" id="KW-1185">Reference proteome</keyword>
<evidence type="ECO:0000256" key="5">
    <source>
        <dbReference type="ARBA" id="ARBA00022729"/>
    </source>
</evidence>
<dbReference type="InterPro" id="IPR001611">
    <property type="entry name" value="Leu-rich_rpt"/>
</dbReference>
<dbReference type="Pfam" id="PF13676">
    <property type="entry name" value="TIR_2"/>
    <property type="match status" value="1"/>
</dbReference>
<keyword evidence="7 11" id="KW-1133">Transmembrane helix</keyword>
<dbReference type="InterPro" id="IPR003591">
    <property type="entry name" value="Leu-rich_rpt_typical-subtyp"/>
</dbReference>
<evidence type="ECO:0000256" key="6">
    <source>
        <dbReference type="ARBA" id="ARBA00022737"/>
    </source>
</evidence>
<dbReference type="GO" id="GO:0007165">
    <property type="term" value="P:signal transduction"/>
    <property type="evidence" value="ECO:0007669"/>
    <property type="project" value="InterPro"/>
</dbReference>
<keyword evidence="6" id="KW-0677">Repeat</keyword>
<dbReference type="GO" id="GO:0005886">
    <property type="term" value="C:plasma membrane"/>
    <property type="evidence" value="ECO:0007669"/>
    <property type="project" value="TreeGrafter"/>
</dbReference>
<evidence type="ECO:0000256" key="4">
    <source>
        <dbReference type="ARBA" id="ARBA00022692"/>
    </source>
</evidence>
<dbReference type="Proteomes" id="UP001497497">
    <property type="component" value="Unassembled WGS sequence"/>
</dbReference>
<evidence type="ECO:0000256" key="2">
    <source>
        <dbReference type="ARBA" id="ARBA00009634"/>
    </source>
</evidence>
<evidence type="ECO:0000259" key="13">
    <source>
        <dbReference type="PROSITE" id="PS50104"/>
    </source>
</evidence>
<dbReference type="SMART" id="SM00369">
    <property type="entry name" value="LRR_TYP"/>
    <property type="match status" value="6"/>
</dbReference>
<keyword evidence="8 11" id="KW-0472">Membrane</keyword>
<dbReference type="Gene3D" id="3.80.10.10">
    <property type="entry name" value="Ribonuclease Inhibitor"/>
    <property type="match status" value="3"/>
</dbReference>
<keyword evidence="5 12" id="KW-0732">Signal</keyword>
<dbReference type="PANTHER" id="PTHR24365">
    <property type="entry name" value="TOLL-LIKE RECEPTOR"/>
    <property type="match status" value="1"/>
</dbReference>
<keyword evidence="10" id="KW-0325">Glycoprotein</keyword>
<dbReference type="EMBL" id="CAXITT010000315">
    <property type="protein sequence ID" value="CAL1538849.1"/>
    <property type="molecule type" value="Genomic_DNA"/>
</dbReference>
<evidence type="ECO:0000256" key="8">
    <source>
        <dbReference type="ARBA" id="ARBA00023136"/>
    </source>
</evidence>
<dbReference type="AlphaFoldDB" id="A0AAV2HXC3"/>
<keyword evidence="4 11" id="KW-0812">Transmembrane</keyword>
<name>A0AAV2HXC3_LYMST</name>
<dbReference type="InterPro" id="IPR000157">
    <property type="entry name" value="TIR_dom"/>
</dbReference>
<proteinExistence type="inferred from homology"/>
<evidence type="ECO:0000256" key="1">
    <source>
        <dbReference type="ARBA" id="ARBA00004167"/>
    </source>
</evidence>
<evidence type="ECO:0000256" key="12">
    <source>
        <dbReference type="SAM" id="SignalP"/>
    </source>
</evidence>